<evidence type="ECO:0000256" key="1">
    <source>
        <dbReference type="SAM" id="MobiDB-lite"/>
    </source>
</evidence>
<accession>A0AAN6JGS6</accession>
<sequence length="237" mass="25353">MWQVSSSRSLLRQSALSSSSTAAPAAVSQQAQAKTKTFSTSASQRRNLPARRPLDPLDTAPNAVRHRLQTGETFIVRPAPSAPTLRNAGVPSAVSQDTAPTGPADITRALFPGFSGAARANPAIAPAPTQILPPPLKPNCRTAPASSTATLTPAQIQELRELRLSTAATAAPGSKHSVRGLAARFGVSPAFVRIAAPLPRTLRNAKLAEAEERSGRDFWGFKKRLARFERRVRRELW</sequence>
<dbReference type="AlphaFoldDB" id="A0AAN6JGS6"/>
<reference evidence="2" key="1">
    <citation type="journal article" date="2023" name="PhytoFront">
        <title>Draft Genome Resources of Seven Strains of Tilletia horrida, Causal Agent of Kernel Smut of Rice.</title>
        <authorList>
            <person name="Khanal S."/>
            <person name="Antony Babu S."/>
            <person name="Zhou X.G."/>
        </authorList>
    </citation>
    <scope>NUCLEOTIDE SEQUENCE</scope>
    <source>
        <strain evidence="2">TX3</strain>
    </source>
</reference>
<feature type="compositionally biased region" description="Polar residues" evidence="1">
    <location>
        <begin position="34"/>
        <end position="46"/>
    </location>
</feature>
<organism evidence="2 3">
    <name type="scientific">Tilletia horrida</name>
    <dbReference type="NCBI Taxonomy" id="155126"/>
    <lineage>
        <taxon>Eukaryota</taxon>
        <taxon>Fungi</taxon>
        <taxon>Dikarya</taxon>
        <taxon>Basidiomycota</taxon>
        <taxon>Ustilaginomycotina</taxon>
        <taxon>Exobasidiomycetes</taxon>
        <taxon>Tilletiales</taxon>
        <taxon>Tilletiaceae</taxon>
        <taxon>Tilletia</taxon>
    </lineage>
</organism>
<feature type="region of interest" description="Disordered" evidence="1">
    <location>
        <begin position="79"/>
        <end position="101"/>
    </location>
</feature>
<protein>
    <submittedName>
        <fullName evidence="2">Uncharacterized protein</fullName>
    </submittedName>
</protein>
<dbReference type="EMBL" id="JAPDMQ010001090">
    <property type="protein sequence ID" value="KAK0519068.1"/>
    <property type="molecule type" value="Genomic_DNA"/>
</dbReference>
<proteinExistence type="predicted"/>
<gene>
    <name evidence="2" type="ORF">OC842_007570</name>
</gene>
<evidence type="ECO:0000313" key="3">
    <source>
        <dbReference type="Proteomes" id="UP001176521"/>
    </source>
</evidence>
<keyword evidence="3" id="KW-1185">Reference proteome</keyword>
<comment type="caution">
    <text evidence="2">The sequence shown here is derived from an EMBL/GenBank/DDBJ whole genome shotgun (WGS) entry which is preliminary data.</text>
</comment>
<name>A0AAN6JGS6_9BASI</name>
<dbReference type="Proteomes" id="UP001176521">
    <property type="component" value="Unassembled WGS sequence"/>
</dbReference>
<feature type="region of interest" description="Disordered" evidence="1">
    <location>
        <begin position="1"/>
        <end position="61"/>
    </location>
</feature>
<feature type="compositionally biased region" description="Low complexity" evidence="1">
    <location>
        <begin position="1"/>
        <end position="33"/>
    </location>
</feature>
<dbReference type="Pfam" id="PF12824">
    <property type="entry name" value="MRP-L20"/>
    <property type="match status" value="1"/>
</dbReference>
<evidence type="ECO:0000313" key="2">
    <source>
        <dbReference type="EMBL" id="KAK0519068.1"/>
    </source>
</evidence>